<feature type="transmembrane region" description="Helical" evidence="1">
    <location>
        <begin position="58"/>
        <end position="78"/>
    </location>
</feature>
<keyword evidence="1" id="KW-0472">Membrane</keyword>
<dbReference type="EMBL" id="CP104450">
    <property type="protein sequence ID" value="UXE39635.1"/>
    <property type="molecule type" value="Genomic_DNA"/>
</dbReference>
<dbReference type="RefSeq" id="WP_260990626.1">
    <property type="nucleotide sequence ID" value="NZ_CP104450.1"/>
</dbReference>
<proteinExistence type="predicted"/>
<evidence type="ECO:0000313" key="3">
    <source>
        <dbReference type="Proteomes" id="UP001064206"/>
    </source>
</evidence>
<reference evidence="2" key="1">
    <citation type="submission" date="2022-09" db="EMBL/GenBank/DDBJ databases">
        <title>Multidrug resistance Raoultella ornithinolytica Strain MQB_Silv_108.</title>
        <authorList>
            <person name="Quintela-Baluja M."/>
        </authorList>
    </citation>
    <scope>NUCLEOTIDE SEQUENCE</scope>
    <source>
        <strain evidence="2">MQB_Silv_108</strain>
    </source>
</reference>
<feature type="transmembrane region" description="Helical" evidence="1">
    <location>
        <begin position="36"/>
        <end position="51"/>
    </location>
</feature>
<evidence type="ECO:0000256" key="1">
    <source>
        <dbReference type="SAM" id="Phobius"/>
    </source>
</evidence>
<protein>
    <recommendedName>
        <fullName evidence="4">O-antigen ligase family protein</fullName>
    </recommendedName>
</protein>
<keyword evidence="1" id="KW-1133">Transmembrane helix</keyword>
<accession>A0A9Q9JJI8</accession>
<gene>
    <name evidence="2" type="ORF">N2J37_07825</name>
</gene>
<sequence>MKKISINSIHDFFLKSFISICVILPTGSIFEINIKFIFLFLVLFLSIFARNGKGIIKLMLGVIPAFFVVTFFLLITMFNVRYLPETIDQSKDIMVFFFMAAISYSLVDKDRRYDVITKTIINCLIIIGIIKLLIFVFSIITGGSVASIVLMISKLFNTSLMTMESDDVSISRINFMSDYILPMAIFIKTNQYLRNNKSRFNAIIVLILMYSIVISLSRFLWAAGCISLVLAIASNINQKKSLLIIACSFIAIFVALQMQSVQDVIDFRMSSKGVVDSDNLREVQSNGIYHAFNNAPLLGNGLGYYIPNLIRSTLAKYSYELQIPALYMQLGLIGATTIIIMIIFILVTQVRGLGLKNTIIYLILISLWITGGFFNPVIISSTGGVAFMLLFCTPDAIKRIDNNRSAFM</sequence>
<feature type="transmembrane region" description="Helical" evidence="1">
    <location>
        <begin position="326"/>
        <end position="347"/>
    </location>
</feature>
<feature type="transmembrane region" description="Helical" evidence="1">
    <location>
        <begin position="359"/>
        <end position="379"/>
    </location>
</feature>
<feature type="transmembrane region" description="Helical" evidence="1">
    <location>
        <begin position="202"/>
        <end position="230"/>
    </location>
</feature>
<organism evidence="2 3">
    <name type="scientific">Raoultella ornithinolytica</name>
    <name type="common">Klebsiella ornithinolytica</name>
    <dbReference type="NCBI Taxonomy" id="54291"/>
    <lineage>
        <taxon>Bacteria</taxon>
        <taxon>Pseudomonadati</taxon>
        <taxon>Pseudomonadota</taxon>
        <taxon>Gammaproteobacteria</taxon>
        <taxon>Enterobacterales</taxon>
        <taxon>Enterobacteriaceae</taxon>
        <taxon>Klebsiella/Raoultella group</taxon>
        <taxon>Raoultella</taxon>
    </lineage>
</organism>
<feature type="transmembrane region" description="Helical" evidence="1">
    <location>
        <begin position="119"/>
        <end position="152"/>
    </location>
</feature>
<evidence type="ECO:0008006" key="4">
    <source>
        <dbReference type="Google" id="ProtNLM"/>
    </source>
</evidence>
<evidence type="ECO:0000313" key="2">
    <source>
        <dbReference type="EMBL" id="UXE39635.1"/>
    </source>
</evidence>
<dbReference type="AlphaFoldDB" id="A0A9Q9JJI8"/>
<dbReference type="Proteomes" id="UP001064206">
    <property type="component" value="Chromosome"/>
</dbReference>
<feature type="transmembrane region" description="Helical" evidence="1">
    <location>
        <begin position="242"/>
        <end position="261"/>
    </location>
</feature>
<name>A0A9Q9JJI8_RAOOR</name>
<keyword evidence="1" id="KW-0812">Transmembrane</keyword>
<feature type="transmembrane region" description="Helical" evidence="1">
    <location>
        <begin position="90"/>
        <end position="107"/>
    </location>
</feature>